<dbReference type="STRING" id="147828.A0A4S2MH28"/>
<keyword evidence="1" id="KW-0880">Kelch repeat</keyword>
<feature type="compositionally biased region" description="Basic and acidic residues" evidence="3">
    <location>
        <begin position="42"/>
        <end position="54"/>
    </location>
</feature>
<dbReference type="Gene3D" id="1.25.40.420">
    <property type="match status" value="1"/>
</dbReference>
<dbReference type="PROSITE" id="PS50097">
    <property type="entry name" value="BTB"/>
    <property type="match status" value="1"/>
</dbReference>
<feature type="compositionally biased region" description="Polar residues" evidence="3">
    <location>
        <begin position="106"/>
        <end position="121"/>
    </location>
</feature>
<dbReference type="SUPFAM" id="SSF117281">
    <property type="entry name" value="Kelch motif"/>
    <property type="match status" value="1"/>
</dbReference>
<dbReference type="SMART" id="SM00225">
    <property type="entry name" value="BTB"/>
    <property type="match status" value="1"/>
</dbReference>
<feature type="compositionally biased region" description="Basic residues" evidence="3">
    <location>
        <begin position="76"/>
        <end position="89"/>
    </location>
</feature>
<dbReference type="InterPro" id="IPR015915">
    <property type="entry name" value="Kelch-typ_b-propeller"/>
</dbReference>
<dbReference type="PANTHER" id="PTHR24412">
    <property type="entry name" value="KELCH PROTEIN"/>
    <property type="match status" value="1"/>
</dbReference>
<evidence type="ECO:0000256" key="3">
    <source>
        <dbReference type="SAM" id="MobiDB-lite"/>
    </source>
</evidence>
<dbReference type="Proteomes" id="UP000308267">
    <property type="component" value="Unassembled WGS sequence"/>
</dbReference>
<dbReference type="AlphaFoldDB" id="A0A4S2MH28"/>
<feature type="region of interest" description="Disordered" evidence="3">
    <location>
        <begin position="42"/>
        <end position="125"/>
    </location>
</feature>
<evidence type="ECO:0000313" key="5">
    <source>
        <dbReference type="EMBL" id="TGZ76033.1"/>
    </source>
</evidence>
<dbReference type="EMBL" id="SJOL01000003">
    <property type="protein sequence ID" value="TGZ76033.1"/>
    <property type="molecule type" value="Genomic_DNA"/>
</dbReference>
<evidence type="ECO:0000256" key="2">
    <source>
        <dbReference type="ARBA" id="ARBA00022737"/>
    </source>
</evidence>
<proteinExistence type="predicted"/>
<sequence>MKYVEIQEQGVEQLIIFNEQICLMVMESATCPILPVRTADEQDTTAHSEMEHENSTTSTGAGHKFIENSGTVAIRRAQRSAKQHYRRGSGHPDTTAHSEMEHKRSTTSTENGSEPNSLNTDTDGHKNEIDVALDESPSETFPQLSIALTSLVIRFPNTVGGGDDCESEMIQPRSTDVQDCHTADYSEGLLSKINQLRQSNKYCDITLQCGAIRTEAHRNVLAGCSPYFDDLFSRRTTSPTVDIQNVDKDVFVDVINYMYTGRVQITKSNVQSLIVAAHNLQLRGLLDGCSEFLKTQLHPSNCLTILRFSELIGCIDLAARCTDFAKHHLTELLSEDQELMLLEEKWFGEIIKSEHISEDTRLDAIVRWVAQDHSNRQTAVPSLCGCVNVLRLTASHLADLRDSQECWNTSPCLAGFIMGAMGAHLETLEHPAPSKNSNDSPRVKCTHAILVIDRCGSELVNLSSGRCSPSAPQSHVDEGLNIEGLRLQREHCAALELNGLVYVMGGQITFAGRTDDVDVYDIVRGCWKNGPRMQSRRAHFGAVSLDGKIYAVGGWDDNDRKLNSAEVLGTLSGNWRFINPMSRTRGKVSVAASQTCIYAVGESSDAVVECYNPKTTSWTAINSRPTLYGCANLCILNNRLYAFGYNYGTQAFGEVYDTWQPITPPPVFRYTSGLVAHDGYIYSVDVFNCKSIERYDPRKNEWTTQGIALKRSYDRPRILLVRIPPATGCAQT</sequence>
<dbReference type="SMART" id="SM00875">
    <property type="entry name" value="BACK"/>
    <property type="match status" value="1"/>
</dbReference>
<comment type="caution">
    <text evidence="5">The sequence shown here is derived from an EMBL/GenBank/DDBJ whole genome shotgun (WGS) entry which is preliminary data.</text>
</comment>
<dbReference type="InterPro" id="IPR000210">
    <property type="entry name" value="BTB/POZ_dom"/>
</dbReference>
<dbReference type="Pfam" id="PF00651">
    <property type="entry name" value="BTB"/>
    <property type="match status" value="1"/>
</dbReference>
<dbReference type="Pfam" id="PF07707">
    <property type="entry name" value="BACK"/>
    <property type="match status" value="1"/>
</dbReference>
<dbReference type="InterPro" id="IPR011333">
    <property type="entry name" value="SKP1/BTB/POZ_sf"/>
</dbReference>
<dbReference type="InterPro" id="IPR006652">
    <property type="entry name" value="Kelch_1"/>
</dbReference>
<protein>
    <recommendedName>
        <fullName evidence="4">BTB domain-containing protein</fullName>
    </recommendedName>
</protein>
<dbReference type="Gene3D" id="2.120.10.80">
    <property type="entry name" value="Kelch-type beta propeller"/>
    <property type="match status" value="1"/>
</dbReference>
<evidence type="ECO:0000256" key="1">
    <source>
        <dbReference type="ARBA" id="ARBA00022441"/>
    </source>
</evidence>
<feature type="compositionally biased region" description="Basic and acidic residues" evidence="3">
    <location>
        <begin position="94"/>
        <end position="104"/>
    </location>
</feature>
<dbReference type="SUPFAM" id="SSF54695">
    <property type="entry name" value="POZ domain"/>
    <property type="match status" value="1"/>
</dbReference>
<accession>A0A4S2MH28</accession>
<evidence type="ECO:0000259" key="4">
    <source>
        <dbReference type="PROSITE" id="PS50097"/>
    </source>
</evidence>
<dbReference type="PANTHER" id="PTHR24412:SF489">
    <property type="entry name" value="RING FINGER DOMAIN AND KELCH REPEAT-CONTAINING PROTEIN DDB_G0271372"/>
    <property type="match status" value="1"/>
</dbReference>
<dbReference type="SMART" id="SM00612">
    <property type="entry name" value="Kelch"/>
    <property type="match status" value="4"/>
</dbReference>
<name>A0A4S2MH28_OPIFE</name>
<dbReference type="Pfam" id="PF01344">
    <property type="entry name" value="Kelch_1"/>
    <property type="match status" value="2"/>
</dbReference>
<organism evidence="5 6">
    <name type="scientific">Opisthorchis felineus</name>
    <dbReference type="NCBI Taxonomy" id="147828"/>
    <lineage>
        <taxon>Eukaryota</taxon>
        <taxon>Metazoa</taxon>
        <taxon>Spiralia</taxon>
        <taxon>Lophotrochozoa</taxon>
        <taxon>Platyhelminthes</taxon>
        <taxon>Trematoda</taxon>
        <taxon>Digenea</taxon>
        <taxon>Opisthorchiida</taxon>
        <taxon>Opisthorchiata</taxon>
        <taxon>Opisthorchiidae</taxon>
        <taxon>Opisthorchis</taxon>
    </lineage>
</organism>
<dbReference type="Gene3D" id="3.30.710.10">
    <property type="entry name" value="Potassium Channel Kv1.1, Chain A"/>
    <property type="match status" value="1"/>
</dbReference>
<evidence type="ECO:0000313" key="6">
    <source>
        <dbReference type="Proteomes" id="UP000308267"/>
    </source>
</evidence>
<feature type="domain" description="BTB" evidence="4">
    <location>
        <begin position="203"/>
        <end position="267"/>
    </location>
</feature>
<keyword evidence="2" id="KW-0677">Repeat</keyword>
<dbReference type="OrthoDB" id="6268961at2759"/>
<gene>
    <name evidence="5" type="ORF">CRM22_000032</name>
</gene>
<dbReference type="InterPro" id="IPR011705">
    <property type="entry name" value="BACK"/>
</dbReference>
<keyword evidence="6" id="KW-1185">Reference proteome</keyword>
<reference evidence="5 6" key="1">
    <citation type="journal article" date="2019" name="BMC Genomics">
        <title>New insights from Opisthorchis felineus genome: update on genomics of the epidemiologically important liver flukes.</title>
        <authorList>
            <person name="Ershov N.I."/>
            <person name="Mordvinov V.A."/>
            <person name="Prokhortchouk E.B."/>
            <person name="Pakharukova M.Y."/>
            <person name="Gunbin K.V."/>
            <person name="Ustyantsev K."/>
            <person name="Genaev M.A."/>
            <person name="Blinov A.G."/>
            <person name="Mazur A."/>
            <person name="Boulygina E."/>
            <person name="Tsygankova S."/>
            <person name="Khrameeva E."/>
            <person name="Chekanov N."/>
            <person name="Fan G."/>
            <person name="Xiao A."/>
            <person name="Zhang H."/>
            <person name="Xu X."/>
            <person name="Yang H."/>
            <person name="Solovyev V."/>
            <person name="Lee S.M."/>
            <person name="Liu X."/>
            <person name="Afonnikov D.A."/>
            <person name="Skryabin K.G."/>
        </authorList>
    </citation>
    <scope>NUCLEOTIDE SEQUENCE [LARGE SCALE GENOMIC DNA]</scope>
    <source>
        <strain evidence="5">AK-0245</strain>
        <tissue evidence="5">Whole organism</tissue>
    </source>
</reference>